<name>A0A286TV77_9BACT</name>
<evidence type="ECO:0000313" key="1">
    <source>
        <dbReference type="EMBL" id="GAX59788.1"/>
    </source>
</evidence>
<dbReference type="EMBL" id="BAOS01000004">
    <property type="protein sequence ID" value="GAX59788.1"/>
    <property type="molecule type" value="Genomic_DNA"/>
</dbReference>
<dbReference type="AlphaFoldDB" id="A0A286TV77"/>
<proteinExistence type="predicted"/>
<evidence type="ECO:0000313" key="2">
    <source>
        <dbReference type="Proteomes" id="UP000218542"/>
    </source>
</evidence>
<gene>
    <name evidence="1" type="ORF">SCALIN_C04_0276</name>
</gene>
<sequence>MYENHSSQESASDGDSSAFSFGVIDISIHVRERYQRGAAGDWCYPNEEHLAPEGHSIVLDFKHLYYRNRIVE</sequence>
<reference evidence="2" key="1">
    <citation type="journal article" date="2017" name="Environ. Microbiol. Rep.">
        <title>Genetic Diversity of Marine Anaerobic Ammonium-Oxidizing Bacteria as Revealed by Genomic and Proteomic Analyses of 'Candidatus Scalindua japonica'.</title>
        <authorList>
            <person name="Oshiki M."/>
            <person name="Mizuto K."/>
            <person name="Kimura Z."/>
            <person name="Kindaichi T."/>
            <person name="Satoh H."/>
            <person name="Okabe S."/>
        </authorList>
    </citation>
    <scope>NUCLEOTIDE SEQUENCE [LARGE SCALE GENOMIC DNA]</scope>
    <source>
        <strain evidence="2">husup-a2</strain>
    </source>
</reference>
<comment type="caution">
    <text evidence="1">The sequence shown here is derived from an EMBL/GenBank/DDBJ whole genome shotgun (WGS) entry which is preliminary data.</text>
</comment>
<dbReference type="Proteomes" id="UP000218542">
    <property type="component" value="Unassembled WGS sequence"/>
</dbReference>
<organism evidence="1 2">
    <name type="scientific">Candidatus Scalindua japonica</name>
    <dbReference type="NCBI Taxonomy" id="1284222"/>
    <lineage>
        <taxon>Bacteria</taxon>
        <taxon>Pseudomonadati</taxon>
        <taxon>Planctomycetota</taxon>
        <taxon>Candidatus Brocadiia</taxon>
        <taxon>Candidatus Brocadiales</taxon>
        <taxon>Candidatus Scalinduaceae</taxon>
        <taxon>Candidatus Scalindua</taxon>
    </lineage>
</organism>
<dbReference type="RefSeq" id="WP_096892915.1">
    <property type="nucleotide sequence ID" value="NZ_BAOS01000004.1"/>
</dbReference>
<protein>
    <submittedName>
        <fullName evidence="1">Uncharacterized protein</fullName>
    </submittedName>
</protein>
<accession>A0A286TV77</accession>
<keyword evidence="2" id="KW-1185">Reference proteome</keyword>